<evidence type="ECO:0000259" key="2">
    <source>
        <dbReference type="Pfam" id="PF13794"/>
    </source>
</evidence>
<protein>
    <submittedName>
        <fullName evidence="3">Ferritin-like domain-containing protein</fullName>
    </submittedName>
</protein>
<feature type="region of interest" description="Disordered" evidence="1">
    <location>
        <begin position="1"/>
        <end position="70"/>
    </location>
</feature>
<dbReference type="CDD" id="cd00657">
    <property type="entry name" value="Ferritin_like"/>
    <property type="match status" value="1"/>
</dbReference>
<dbReference type="InterPro" id="IPR059125">
    <property type="entry name" value="Ferritin_actino"/>
</dbReference>
<sequence length="287" mass="31250">MRGESREHHLGKPSGRPGTELSGPVYRHAGESPELVHYIVGMSDEATPETTGESPDASPEERREERPDEPGYLAAVTDLLGALAYGELRAFSQLARDADLAPTLRYKSALATLAAHELKNYAALTERLQSLGVEPETAMEPFVPAVDAFHERTSASDWLEGLVKAYVGEGIAQDFYREISRYVDEDTRSLVLSVLEDTGQADFAVSVVREAIAEDPRVAGRLALWGRRLVGEAITQAQRVGVERDALASILVGAPGRAGADLAELGRMFVRLTDEHSRRMQRLGLSA</sequence>
<feature type="domain" description="Ferritin-like" evidence="2">
    <location>
        <begin position="72"/>
        <end position="253"/>
    </location>
</feature>
<dbReference type="InterPro" id="IPR009078">
    <property type="entry name" value="Ferritin-like_SF"/>
</dbReference>
<accession>A0ABN2RCJ7</accession>
<gene>
    <name evidence="3" type="ORF">GCM10009817_03510</name>
</gene>
<feature type="compositionally biased region" description="Basic and acidic residues" evidence="1">
    <location>
        <begin position="59"/>
        <end position="69"/>
    </location>
</feature>
<keyword evidence="4" id="KW-1185">Reference proteome</keyword>
<organism evidence="3 4">
    <name type="scientific">Terrabacter lapilli</name>
    <dbReference type="NCBI Taxonomy" id="436231"/>
    <lineage>
        <taxon>Bacteria</taxon>
        <taxon>Bacillati</taxon>
        <taxon>Actinomycetota</taxon>
        <taxon>Actinomycetes</taxon>
        <taxon>Micrococcales</taxon>
        <taxon>Intrasporangiaceae</taxon>
        <taxon>Terrabacter</taxon>
    </lineage>
</organism>
<proteinExistence type="predicted"/>
<feature type="compositionally biased region" description="Basic and acidic residues" evidence="1">
    <location>
        <begin position="1"/>
        <end position="10"/>
    </location>
</feature>
<evidence type="ECO:0000256" key="1">
    <source>
        <dbReference type="SAM" id="MobiDB-lite"/>
    </source>
</evidence>
<reference evidence="3 4" key="1">
    <citation type="journal article" date="2019" name="Int. J. Syst. Evol. Microbiol.">
        <title>The Global Catalogue of Microorganisms (GCM) 10K type strain sequencing project: providing services to taxonomists for standard genome sequencing and annotation.</title>
        <authorList>
            <consortium name="The Broad Institute Genomics Platform"/>
            <consortium name="The Broad Institute Genome Sequencing Center for Infectious Disease"/>
            <person name="Wu L."/>
            <person name="Ma J."/>
        </authorList>
    </citation>
    <scope>NUCLEOTIDE SEQUENCE [LARGE SCALE GENOMIC DNA]</scope>
    <source>
        <strain evidence="3 4">JCM 15628</strain>
    </source>
</reference>
<name>A0ABN2RCJ7_9MICO</name>
<dbReference type="InterPro" id="IPR012347">
    <property type="entry name" value="Ferritin-like"/>
</dbReference>
<dbReference type="Gene3D" id="1.20.1260.10">
    <property type="match status" value="1"/>
</dbReference>
<evidence type="ECO:0000313" key="4">
    <source>
        <dbReference type="Proteomes" id="UP001500013"/>
    </source>
</evidence>
<dbReference type="EMBL" id="BAAAPU010000003">
    <property type="protein sequence ID" value="GAA1966923.1"/>
    <property type="molecule type" value="Genomic_DNA"/>
</dbReference>
<dbReference type="SUPFAM" id="SSF47240">
    <property type="entry name" value="Ferritin-like"/>
    <property type="match status" value="1"/>
</dbReference>
<dbReference type="Proteomes" id="UP001500013">
    <property type="component" value="Unassembled WGS sequence"/>
</dbReference>
<dbReference type="Pfam" id="PF13794">
    <property type="entry name" value="MiaE_2"/>
    <property type="match status" value="1"/>
</dbReference>
<evidence type="ECO:0000313" key="3">
    <source>
        <dbReference type="EMBL" id="GAA1966923.1"/>
    </source>
</evidence>
<comment type="caution">
    <text evidence="3">The sequence shown here is derived from an EMBL/GenBank/DDBJ whole genome shotgun (WGS) entry which is preliminary data.</text>
</comment>